<reference evidence="1 2" key="1">
    <citation type="journal article" date="2014" name="Mol. Ecol.">
        <title>Evolution of Synechococcus.</title>
        <authorList>
            <person name="Dvorak P."/>
            <person name="Casamatta D."/>
            <person name="Hasler P."/>
            <person name="Poulickova A."/>
            <person name="Ondrej V."/>
            <person name="Sanges R."/>
        </authorList>
    </citation>
    <scope>NUCLEOTIDE SEQUENCE [LARGE SCALE GENOMIC DNA]</scope>
    <source>
        <strain evidence="1 2">CAUP A 1101</strain>
    </source>
</reference>
<dbReference type="AlphaFoldDB" id="A0A098TH38"/>
<sequence>MRSISLDDLKTYPAIGSWAWGDLGIPYQVVKRLKESGQFWLIVATPVCTLHTLATATLASKRENKEALRHVDQ</sequence>
<comment type="caution">
    <text evidence="1">The sequence shown here is derived from an EMBL/GenBank/DDBJ whole genome shotgun (WGS) entry which is preliminary data.</text>
</comment>
<evidence type="ECO:0000313" key="2">
    <source>
        <dbReference type="Proteomes" id="UP000030170"/>
    </source>
</evidence>
<dbReference type="EMBL" id="JJML01000095">
    <property type="protein sequence ID" value="KGF71351.1"/>
    <property type="molecule type" value="Genomic_DNA"/>
</dbReference>
<organism evidence="1 2">
    <name type="scientific">Neosynechococcus sphagnicola sy1</name>
    <dbReference type="NCBI Taxonomy" id="1497020"/>
    <lineage>
        <taxon>Bacteria</taxon>
        <taxon>Bacillati</taxon>
        <taxon>Cyanobacteriota</taxon>
        <taxon>Cyanophyceae</taxon>
        <taxon>Neosynechococcales</taxon>
        <taxon>Neosynechococcaceae</taxon>
        <taxon>Neosynechococcus</taxon>
    </lineage>
</organism>
<gene>
    <name evidence="1" type="ORF">DO97_00985</name>
</gene>
<evidence type="ECO:0000313" key="1">
    <source>
        <dbReference type="EMBL" id="KGF71351.1"/>
    </source>
</evidence>
<keyword evidence="2" id="KW-1185">Reference proteome</keyword>
<name>A0A098TH38_9CYAN</name>
<proteinExistence type="predicted"/>
<dbReference type="Proteomes" id="UP000030170">
    <property type="component" value="Unassembled WGS sequence"/>
</dbReference>
<protein>
    <submittedName>
        <fullName evidence="1">Uncharacterized protein</fullName>
    </submittedName>
</protein>
<accession>A0A098TH38</accession>